<dbReference type="EMBL" id="CP054492">
    <property type="protein sequence ID" value="QOY50877.1"/>
    <property type="molecule type" value="Genomic_DNA"/>
</dbReference>
<evidence type="ECO:0000256" key="1">
    <source>
        <dbReference type="SAM" id="Phobius"/>
    </source>
</evidence>
<sequence>MEFGFFLKKFITFFVEPFGMILIAFAIGFYFLFNAKYRVAKVFLGFALGLLLLFSYHPFSNFLVKNLENQYPKYWYKEKIKYIHVLGSGHNTDESQPLSSQVASKRVLEGVIIHLQTPNSKLIFTGYEGDTNVSNAQMNASLALALGVKSENIIVNPKPKDTKEEAIFTKSLIGDEAFVLVTSASHMPRSVKLFKSLGLNPIAAPTDFHKRDVNLYFTPPDIDNLYDSKIAMHEYFGILWSMLKK</sequence>
<feature type="domain" description="DUF218" evidence="2">
    <location>
        <begin position="82"/>
        <end position="237"/>
    </location>
</feature>
<gene>
    <name evidence="3" type="ORF">HUE88_06900</name>
</gene>
<dbReference type="CDD" id="cd06259">
    <property type="entry name" value="YdcF-like"/>
    <property type="match status" value="1"/>
</dbReference>
<evidence type="ECO:0000313" key="4">
    <source>
        <dbReference type="Proteomes" id="UP000593994"/>
    </source>
</evidence>
<dbReference type="InterPro" id="IPR003848">
    <property type="entry name" value="DUF218"/>
</dbReference>
<feature type="transmembrane region" description="Helical" evidence="1">
    <location>
        <begin position="12"/>
        <end position="33"/>
    </location>
</feature>
<keyword evidence="1" id="KW-0472">Membrane</keyword>
<evidence type="ECO:0000259" key="2">
    <source>
        <dbReference type="Pfam" id="PF02698"/>
    </source>
</evidence>
<dbReference type="InterPro" id="IPR051599">
    <property type="entry name" value="Cell_Envelope_Assoc"/>
</dbReference>
<keyword evidence="1" id="KW-0812">Transmembrane</keyword>
<dbReference type="Pfam" id="PF02698">
    <property type="entry name" value="DUF218"/>
    <property type="match status" value="1"/>
</dbReference>
<dbReference type="PANTHER" id="PTHR30336:SF4">
    <property type="entry name" value="ENVELOPE BIOGENESIS FACTOR ELYC"/>
    <property type="match status" value="1"/>
</dbReference>
<organism evidence="3 4">
    <name type="scientific">Candidatus Sulfurimonas baltica</name>
    <dbReference type="NCBI Taxonomy" id="2740404"/>
    <lineage>
        <taxon>Bacteria</taxon>
        <taxon>Pseudomonadati</taxon>
        <taxon>Campylobacterota</taxon>
        <taxon>Epsilonproteobacteria</taxon>
        <taxon>Campylobacterales</taxon>
        <taxon>Sulfurimonadaceae</taxon>
        <taxon>Sulfurimonas</taxon>
    </lineage>
</organism>
<protein>
    <submittedName>
        <fullName evidence="3">YdcF family protein</fullName>
    </submittedName>
</protein>
<dbReference type="PANTHER" id="PTHR30336">
    <property type="entry name" value="INNER MEMBRANE PROTEIN, PROBABLE PERMEASE"/>
    <property type="match status" value="1"/>
</dbReference>
<dbReference type="KEGG" id="sbal:HUE88_06900"/>
<proteinExistence type="predicted"/>
<dbReference type="InterPro" id="IPR014729">
    <property type="entry name" value="Rossmann-like_a/b/a_fold"/>
</dbReference>
<evidence type="ECO:0000313" key="3">
    <source>
        <dbReference type="EMBL" id="QOY50877.1"/>
    </source>
</evidence>
<feature type="transmembrane region" description="Helical" evidence="1">
    <location>
        <begin position="39"/>
        <end position="56"/>
    </location>
</feature>
<dbReference type="Gene3D" id="3.40.50.620">
    <property type="entry name" value="HUPs"/>
    <property type="match status" value="1"/>
</dbReference>
<dbReference type="Proteomes" id="UP000593994">
    <property type="component" value="Chromosome"/>
</dbReference>
<accession>A0A7S7RL91</accession>
<dbReference type="AlphaFoldDB" id="A0A7S7RL91"/>
<dbReference type="GO" id="GO:0000270">
    <property type="term" value="P:peptidoglycan metabolic process"/>
    <property type="evidence" value="ECO:0007669"/>
    <property type="project" value="TreeGrafter"/>
</dbReference>
<keyword evidence="4" id="KW-1185">Reference proteome</keyword>
<reference evidence="3 4" key="1">
    <citation type="submission" date="2020-05" db="EMBL/GenBank/DDBJ databases">
        <title>Sulfurimonas marisnigri, sp. nov., and Sulfurimonas baltica, sp. nov., manganese oxide reducing chemolithoautotrophs of the class Epsilonproteobacteria isolated from the pelagic redoxclines of the Black and Baltic Seas and emended description of the genus Sulfurimonas.</title>
        <authorList>
            <person name="Henkel J.V."/>
            <person name="Laudan C."/>
            <person name="Werner J."/>
            <person name="Neu T."/>
            <person name="Plewe S."/>
            <person name="Sproer C."/>
            <person name="Bunk B."/>
            <person name="Schulz-Vogt H.N."/>
        </authorList>
    </citation>
    <scope>NUCLEOTIDE SEQUENCE [LARGE SCALE GENOMIC DNA]</scope>
    <source>
        <strain evidence="3 4">GD2</strain>
    </source>
</reference>
<name>A0A7S7RL91_9BACT</name>
<dbReference type="RefSeq" id="WP_194367997.1">
    <property type="nucleotide sequence ID" value="NZ_CP054492.1"/>
</dbReference>
<dbReference type="GO" id="GO:0043164">
    <property type="term" value="P:Gram-negative-bacterium-type cell wall biogenesis"/>
    <property type="evidence" value="ECO:0007669"/>
    <property type="project" value="TreeGrafter"/>
</dbReference>
<dbReference type="GO" id="GO:0005886">
    <property type="term" value="C:plasma membrane"/>
    <property type="evidence" value="ECO:0007669"/>
    <property type="project" value="TreeGrafter"/>
</dbReference>
<keyword evidence="1" id="KW-1133">Transmembrane helix</keyword>